<dbReference type="EMBL" id="QRZM01000001">
    <property type="protein sequence ID" value="RGV78678.1"/>
    <property type="molecule type" value="Genomic_DNA"/>
</dbReference>
<comment type="caution">
    <text evidence="1">The sequence shown here is derived from an EMBL/GenBank/DDBJ whole genome shotgun (WGS) entry which is preliminary data.</text>
</comment>
<evidence type="ECO:0000313" key="2">
    <source>
        <dbReference type="Proteomes" id="UP000284543"/>
    </source>
</evidence>
<organism evidence="1 2">
    <name type="scientific">Enterocloster bolteae</name>
    <dbReference type="NCBI Taxonomy" id="208479"/>
    <lineage>
        <taxon>Bacteria</taxon>
        <taxon>Bacillati</taxon>
        <taxon>Bacillota</taxon>
        <taxon>Clostridia</taxon>
        <taxon>Lachnospirales</taxon>
        <taxon>Lachnospiraceae</taxon>
        <taxon>Enterocloster</taxon>
    </lineage>
</organism>
<dbReference type="RefSeq" id="WP_002568154.1">
    <property type="nucleotide sequence ID" value="NZ_CABKUK010000002.1"/>
</dbReference>
<sequence length="447" mass="47525">MNINVIIGIIMILSFLGMVWYCVKGFNLMVGFAIMATFWTALALVGNAFSPTSAMEGKTFIQVLEYVYAEGPAGYAKSILVNVFFGAFFGRVLVDTGIAATLIRKVVELGGDKPRITMALLCIVTAIIFMSMTGIGPVISIAVIVLPILLSLGIPAPVAMFSFMGSIMAGIFGNIVNFQQYQTIYAGFNAAAADYTYNDYFKIGVTCMVVAIVVVLVVANLSMNKKAAHAWAATASSASDNAPAISWISVILPVLGVVLFKIPIILGFCLSGIYALITTGKMKGSYSEICRLFAKLFTDGSIDVAPMVGFLLTLAMFNNAATYAAPYFTAILGGFVPTTAITLAIVFAILTPLGFFRGPMNLVGCGTAILAVVVATLPNAPVAFLYPLFAVTTIAPQHLDITQSWVAWGFGYTKVSTKDYMKMSIPTGWIVGIICCAAVFVLYGGLM</sequence>
<evidence type="ECO:0000313" key="1">
    <source>
        <dbReference type="EMBL" id="RGV78678.1"/>
    </source>
</evidence>
<proteinExistence type="predicted"/>
<reference evidence="1 2" key="1">
    <citation type="submission" date="2018-08" db="EMBL/GenBank/DDBJ databases">
        <title>A genome reference for cultivated species of the human gut microbiota.</title>
        <authorList>
            <person name="Zou Y."/>
            <person name="Xue W."/>
            <person name="Luo G."/>
        </authorList>
    </citation>
    <scope>NUCLEOTIDE SEQUENCE [LARGE SCALE GENOMIC DNA]</scope>
    <source>
        <strain evidence="1 2">AF14-18</strain>
    </source>
</reference>
<dbReference type="AlphaFoldDB" id="A0A412ZEL5"/>
<protein>
    <submittedName>
        <fullName evidence="1">Citrate transporter</fullName>
    </submittedName>
</protein>
<gene>
    <name evidence="1" type="ORF">DWW02_02795</name>
</gene>
<accession>A0A412ZEL5</accession>
<name>A0A412ZEL5_9FIRM</name>
<dbReference type="Proteomes" id="UP000284543">
    <property type="component" value="Unassembled WGS sequence"/>
</dbReference>
<dbReference type="KEGG" id="cbol:CGC65_04305"/>